<proteinExistence type="predicted"/>
<dbReference type="EC" id="2.7.11.1" evidence="1"/>
<evidence type="ECO:0000256" key="6">
    <source>
        <dbReference type="ARBA" id="ARBA00047899"/>
    </source>
</evidence>
<feature type="region of interest" description="Disordered" evidence="9">
    <location>
        <begin position="374"/>
        <end position="412"/>
    </location>
</feature>
<dbReference type="GO" id="GO:0005524">
    <property type="term" value="F:ATP binding"/>
    <property type="evidence" value="ECO:0007669"/>
    <property type="project" value="UniProtKB-UniRule"/>
</dbReference>
<evidence type="ECO:0000259" key="10">
    <source>
        <dbReference type="PROSITE" id="PS50011"/>
    </source>
</evidence>
<dbReference type="InterPro" id="IPR011009">
    <property type="entry name" value="Kinase-like_dom_sf"/>
</dbReference>
<keyword evidence="5 8" id="KW-0067">ATP-binding</keyword>
<feature type="binding site" evidence="8">
    <location>
        <position position="123"/>
    </location>
    <ligand>
        <name>ATP</name>
        <dbReference type="ChEBI" id="CHEBI:30616"/>
    </ligand>
</feature>
<feature type="compositionally biased region" description="Low complexity" evidence="9">
    <location>
        <begin position="387"/>
        <end position="400"/>
    </location>
</feature>
<accession>A0A7I8JJL5</accession>
<dbReference type="InterPro" id="IPR017441">
    <property type="entry name" value="Protein_kinase_ATP_BS"/>
</dbReference>
<dbReference type="InterPro" id="IPR050823">
    <property type="entry name" value="Plant_Ser_Thr_Prot_Kinase"/>
</dbReference>
<sequence>MKCFPFFKEKFRGLPSERRSAPASISNSKLVSTYGTGTSASCGSETNKNSCKSSGSASSTRSIPAVFDEKAHNLRVFDFKELSNATNDFSRLLKIGEGGFGSVYKGFIKSPEAPGRRATVAIKTLNQNSLQGHKQWLAEVQFLGVVDHPNLVKLVGYCASDNERGIQRLLVYEYMPNKSLEHHLFNKAYPVLPWDKRLKIVVDVAEGLRYLHEGLSIPVIFRDFKASNVLLDENFKPKLSDFGLAREGPSDGRSHVSTAVMGTHGYAAPEYIETGHLTTKSDLWAFGVVLFEILTGRRALDRNLPKPEQRLLDWVKKFPPRSHRFAAVMDPRLEQRYSAAAARMVAELANACLAKSPRDRPAMGEVVESLRRALEVTESGEEPEDQPAASPRSSDAAAGGEEQEGGKGAGVAASTKRRLFHLAKLAETANAEHIRRLYPMHRFNRG</sequence>
<comment type="catalytic activity">
    <reaction evidence="7">
        <text>L-seryl-[protein] + ATP = O-phospho-L-seryl-[protein] + ADP + H(+)</text>
        <dbReference type="Rhea" id="RHEA:17989"/>
        <dbReference type="Rhea" id="RHEA-COMP:9863"/>
        <dbReference type="Rhea" id="RHEA-COMP:11604"/>
        <dbReference type="ChEBI" id="CHEBI:15378"/>
        <dbReference type="ChEBI" id="CHEBI:29999"/>
        <dbReference type="ChEBI" id="CHEBI:30616"/>
        <dbReference type="ChEBI" id="CHEBI:83421"/>
        <dbReference type="ChEBI" id="CHEBI:456216"/>
        <dbReference type="EC" id="2.7.11.1"/>
    </reaction>
</comment>
<dbReference type="FunFam" id="3.30.200.20:FF:000228">
    <property type="entry name" value="Serine/threonine-protein kinase BIK1"/>
    <property type="match status" value="1"/>
</dbReference>
<feature type="region of interest" description="Disordered" evidence="9">
    <location>
        <begin position="39"/>
        <end position="60"/>
    </location>
</feature>
<keyword evidence="13" id="KW-1185">Reference proteome</keyword>
<name>A0A7I8JJL5_SPIIN</name>
<keyword evidence="4" id="KW-0418">Kinase</keyword>
<dbReference type="AlphaFoldDB" id="A0A7I8JJL5"/>
<dbReference type="FunFam" id="1.10.510.10:FF:000095">
    <property type="entry name" value="protein STRUBBELIG-RECEPTOR FAMILY 8"/>
    <property type="match status" value="1"/>
</dbReference>
<evidence type="ECO:0000313" key="11">
    <source>
        <dbReference type="EMBL" id="CAA2630530.1"/>
    </source>
</evidence>
<dbReference type="CDD" id="cd14066">
    <property type="entry name" value="STKc_IRAK"/>
    <property type="match status" value="1"/>
</dbReference>
<dbReference type="InterPro" id="IPR000719">
    <property type="entry name" value="Prot_kinase_dom"/>
</dbReference>
<feature type="compositionally biased region" description="Low complexity" evidence="9">
    <location>
        <begin position="50"/>
        <end position="60"/>
    </location>
</feature>
<dbReference type="Gene3D" id="1.10.510.10">
    <property type="entry name" value="Transferase(Phosphotransferase) domain 1"/>
    <property type="match status" value="1"/>
</dbReference>
<evidence type="ECO:0000256" key="7">
    <source>
        <dbReference type="ARBA" id="ARBA00048679"/>
    </source>
</evidence>
<reference evidence="11" key="1">
    <citation type="submission" date="2019-12" db="EMBL/GenBank/DDBJ databases">
        <authorList>
            <person name="Scholz U."/>
            <person name="Mascher M."/>
            <person name="Fiebig A."/>
        </authorList>
    </citation>
    <scope>NUCLEOTIDE SEQUENCE</scope>
</reference>
<evidence type="ECO:0000256" key="8">
    <source>
        <dbReference type="PROSITE-ProRule" id="PRU10141"/>
    </source>
</evidence>
<evidence type="ECO:0000313" key="12">
    <source>
        <dbReference type="EMBL" id="CAA7406743.1"/>
    </source>
</evidence>
<organism evidence="11">
    <name type="scientific">Spirodela intermedia</name>
    <name type="common">Intermediate duckweed</name>
    <dbReference type="NCBI Taxonomy" id="51605"/>
    <lineage>
        <taxon>Eukaryota</taxon>
        <taxon>Viridiplantae</taxon>
        <taxon>Streptophyta</taxon>
        <taxon>Embryophyta</taxon>
        <taxon>Tracheophyta</taxon>
        <taxon>Spermatophyta</taxon>
        <taxon>Magnoliopsida</taxon>
        <taxon>Liliopsida</taxon>
        <taxon>Araceae</taxon>
        <taxon>Lemnoideae</taxon>
        <taxon>Spirodela</taxon>
    </lineage>
</organism>
<dbReference type="PROSITE" id="PS00107">
    <property type="entry name" value="PROTEIN_KINASE_ATP"/>
    <property type="match status" value="1"/>
</dbReference>
<dbReference type="GO" id="GO:0004674">
    <property type="term" value="F:protein serine/threonine kinase activity"/>
    <property type="evidence" value="ECO:0007669"/>
    <property type="project" value="UniProtKB-EC"/>
</dbReference>
<evidence type="ECO:0000256" key="2">
    <source>
        <dbReference type="ARBA" id="ARBA00022679"/>
    </source>
</evidence>
<dbReference type="PROSITE" id="PS50011">
    <property type="entry name" value="PROTEIN_KINASE_DOM"/>
    <property type="match status" value="1"/>
</dbReference>
<protein>
    <recommendedName>
        <fullName evidence="1">non-specific serine/threonine protein kinase</fullName>
        <ecNumber evidence="1">2.7.11.1</ecNumber>
    </recommendedName>
</protein>
<evidence type="ECO:0000256" key="4">
    <source>
        <dbReference type="ARBA" id="ARBA00022777"/>
    </source>
</evidence>
<dbReference type="Gene3D" id="3.30.200.20">
    <property type="entry name" value="Phosphorylase Kinase, domain 1"/>
    <property type="match status" value="1"/>
</dbReference>
<dbReference type="Pfam" id="PF07714">
    <property type="entry name" value="PK_Tyr_Ser-Thr"/>
    <property type="match status" value="1"/>
</dbReference>
<dbReference type="EMBL" id="LR743600">
    <property type="protein sequence ID" value="CAA2630530.1"/>
    <property type="molecule type" value="Genomic_DNA"/>
</dbReference>
<evidence type="ECO:0000256" key="1">
    <source>
        <dbReference type="ARBA" id="ARBA00012513"/>
    </source>
</evidence>
<dbReference type="SUPFAM" id="SSF56112">
    <property type="entry name" value="Protein kinase-like (PK-like)"/>
    <property type="match status" value="1"/>
</dbReference>
<dbReference type="InterPro" id="IPR001245">
    <property type="entry name" value="Ser-Thr/Tyr_kinase_cat_dom"/>
</dbReference>
<dbReference type="OrthoDB" id="4062651at2759"/>
<dbReference type="PANTHER" id="PTHR45621">
    <property type="entry name" value="OS01G0588500 PROTEIN-RELATED"/>
    <property type="match status" value="1"/>
</dbReference>
<feature type="domain" description="Protein kinase" evidence="10">
    <location>
        <begin position="89"/>
        <end position="374"/>
    </location>
</feature>
<keyword evidence="3 8" id="KW-0547">Nucleotide-binding</keyword>
<evidence type="ECO:0000256" key="3">
    <source>
        <dbReference type="ARBA" id="ARBA00022741"/>
    </source>
</evidence>
<dbReference type="Proteomes" id="UP000663760">
    <property type="component" value="Chromosome 13"/>
</dbReference>
<dbReference type="EMBL" id="LR746276">
    <property type="protein sequence ID" value="CAA7406743.1"/>
    <property type="molecule type" value="Genomic_DNA"/>
</dbReference>
<gene>
    <name evidence="11" type="ORF">SI7747_13016176</name>
    <name evidence="12" type="ORF">SI8410_13017421</name>
</gene>
<evidence type="ECO:0000256" key="5">
    <source>
        <dbReference type="ARBA" id="ARBA00022840"/>
    </source>
</evidence>
<keyword evidence="2" id="KW-0808">Transferase</keyword>
<evidence type="ECO:0000313" key="13">
    <source>
        <dbReference type="Proteomes" id="UP000663760"/>
    </source>
</evidence>
<feature type="compositionally biased region" description="Polar residues" evidence="9">
    <location>
        <begin position="39"/>
        <end position="49"/>
    </location>
</feature>
<comment type="catalytic activity">
    <reaction evidence="6">
        <text>L-threonyl-[protein] + ATP = O-phospho-L-threonyl-[protein] + ADP + H(+)</text>
        <dbReference type="Rhea" id="RHEA:46608"/>
        <dbReference type="Rhea" id="RHEA-COMP:11060"/>
        <dbReference type="Rhea" id="RHEA-COMP:11605"/>
        <dbReference type="ChEBI" id="CHEBI:15378"/>
        <dbReference type="ChEBI" id="CHEBI:30013"/>
        <dbReference type="ChEBI" id="CHEBI:30616"/>
        <dbReference type="ChEBI" id="CHEBI:61977"/>
        <dbReference type="ChEBI" id="CHEBI:456216"/>
        <dbReference type="EC" id="2.7.11.1"/>
    </reaction>
</comment>
<evidence type="ECO:0000256" key="9">
    <source>
        <dbReference type="SAM" id="MobiDB-lite"/>
    </source>
</evidence>